<dbReference type="EMBL" id="JAYFSI010000004">
    <property type="protein sequence ID" value="MEA5361692.1"/>
    <property type="molecule type" value="Genomic_DNA"/>
</dbReference>
<evidence type="ECO:0000313" key="4">
    <source>
        <dbReference type="Proteomes" id="UP001304298"/>
    </source>
</evidence>
<evidence type="ECO:0000259" key="2">
    <source>
        <dbReference type="Pfam" id="PF13581"/>
    </source>
</evidence>
<dbReference type="InterPro" id="IPR050267">
    <property type="entry name" value="Anti-sigma-factor_SerPK"/>
</dbReference>
<dbReference type="RefSeq" id="WP_323329067.1">
    <property type="nucleotide sequence ID" value="NZ_JAYFSI010000004.1"/>
</dbReference>
<keyword evidence="1" id="KW-0418">Kinase</keyword>
<dbReference type="Proteomes" id="UP001304298">
    <property type="component" value="Unassembled WGS sequence"/>
</dbReference>
<dbReference type="GO" id="GO:0005524">
    <property type="term" value="F:ATP binding"/>
    <property type="evidence" value="ECO:0007669"/>
    <property type="project" value="UniProtKB-KW"/>
</dbReference>
<gene>
    <name evidence="3" type="ORF">VA596_19275</name>
</gene>
<accession>A0ABU5R620</accession>
<keyword evidence="1" id="KW-0808">Transferase</keyword>
<dbReference type="Gene3D" id="3.30.565.10">
    <property type="entry name" value="Histidine kinase-like ATPase, C-terminal domain"/>
    <property type="match status" value="1"/>
</dbReference>
<keyword evidence="3" id="KW-0067">ATP-binding</keyword>
<dbReference type="PANTHER" id="PTHR35526:SF3">
    <property type="entry name" value="ANTI-SIGMA-F FACTOR RSBW"/>
    <property type="match status" value="1"/>
</dbReference>
<keyword evidence="4" id="KW-1185">Reference proteome</keyword>
<dbReference type="SUPFAM" id="SSF55874">
    <property type="entry name" value="ATPase domain of HSP90 chaperone/DNA topoisomerase II/histidine kinase"/>
    <property type="match status" value="1"/>
</dbReference>
<dbReference type="InterPro" id="IPR036890">
    <property type="entry name" value="HATPase_C_sf"/>
</dbReference>
<dbReference type="InterPro" id="IPR003594">
    <property type="entry name" value="HATPase_dom"/>
</dbReference>
<sequence>MTTSKMPQRMAVQAAPLTVLLPADVTAPALARREVRTAMLGFGLCEAQLDDVLLAASELVTNAFEHGERPERMELEYADSRLTLRVYDVGRRLPELRAPSPAKARSRGLVLVQALSEDWGFERCDGGKYVWAVFRIPEVS</sequence>
<dbReference type="PANTHER" id="PTHR35526">
    <property type="entry name" value="ANTI-SIGMA-F FACTOR RSBW-RELATED"/>
    <property type="match status" value="1"/>
</dbReference>
<name>A0ABU5R620_9PSEU</name>
<dbReference type="CDD" id="cd16936">
    <property type="entry name" value="HATPase_RsbW-like"/>
    <property type="match status" value="1"/>
</dbReference>
<feature type="domain" description="Histidine kinase/HSP90-like ATPase" evidence="2">
    <location>
        <begin position="21"/>
        <end position="133"/>
    </location>
</feature>
<evidence type="ECO:0000256" key="1">
    <source>
        <dbReference type="ARBA" id="ARBA00022527"/>
    </source>
</evidence>
<reference evidence="3 4" key="1">
    <citation type="submission" date="2023-12" db="EMBL/GenBank/DDBJ databases">
        <title>Amycolatopsis sp. V23-08.</title>
        <authorList>
            <person name="Somphong A."/>
        </authorList>
    </citation>
    <scope>NUCLEOTIDE SEQUENCE [LARGE SCALE GENOMIC DNA]</scope>
    <source>
        <strain evidence="3 4">V23-08</strain>
    </source>
</reference>
<keyword evidence="1" id="KW-0723">Serine/threonine-protein kinase</keyword>
<evidence type="ECO:0000313" key="3">
    <source>
        <dbReference type="EMBL" id="MEA5361692.1"/>
    </source>
</evidence>
<dbReference type="Pfam" id="PF13581">
    <property type="entry name" value="HATPase_c_2"/>
    <property type="match status" value="1"/>
</dbReference>
<organism evidence="3 4">
    <name type="scientific">Amycolatopsis heterodermiae</name>
    <dbReference type="NCBI Taxonomy" id="3110235"/>
    <lineage>
        <taxon>Bacteria</taxon>
        <taxon>Bacillati</taxon>
        <taxon>Actinomycetota</taxon>
        <taxon>Actinomycetes</taxon>
        <taxon>Pseudonocardiales</taxon>
        <taxon>Pseudonocardiaceae</taxon>
        <taxon>Amycolatopsis</taxon>
    </lineage>
</organism>
<protein>
    <submittedName>
        <fullName evidence="3">ATP-binding protein</fullName>
    </submittedName>
</protein>
<proteinExistence type="predicted"/>
<keyword evidence="3" id="KW-0547">Nucleotide-binding</keyword>
<comment type="caution">
    <text evidence="3">The sequence shown here is derived from an EMBL/GenBank/DDBJ whole genome shotgun (WGS) entry which is preliminary data.</text>
</comment>